<dbReference type="Proteomes" id="UP000799640">
    <property type="component" value="Unassembled WGS sequence"/>
</dbReference>
<gene>
    <name evidence="2" type="ORF">EJ06DRAFT_20221</name>
</gene>
<organism evidence="2 3">
    <name type="scientific">Trichodelitschia bisporula</name>
    <dbReference type="NCBI Taxonomy" id="703511"/>
    <lineage>
        <taxon>Eukaryota</taxon>
        <taxon>Fungi</taxon>
        <taxon>Dikarya</taxon>
        <taxon>Ascomycota</taxon>
        <taxon>Pezizomycotina</taxon>
        <taxon>Dothideomycetes</taxon>
        <taxon>Dothideomycetes incertae sedis</taxon>
        <taxon>Phaeotrichales</taxon>
        <taxon>Phaeotrichaceae</taxon>
        <taxon>Trichodelitschia</taxon>
    </lineage>
</organism>
<dbReference type="PANTHER" id="PTHR40466:SF1">
    <property type="entry name" value="FUNGAL PROTEIN"/>
    <property type="match status" value="1"/>
</dbReference>
<sequence length="151" mass="16734">MTTAIGRAALRSTRRLRAAHIMADDAPMYQKFTHADNSAGQRALREGAKRDWELVPLYIITAATVSFGFGYFFSHPTGKVGAPALVPKVANSEPWKDSSTKGAYKYVPHSDLRNPPKNAPSAMHSVIVPNVTLPRSLHQEFNKYGKPEWEV</sequence>
<keyword evidence="1" id="KW-0472">Membrane</keyword>
<keyword evidence="3" id="KW-1185">Reference proteome</keyword>
<dbReference type="EMBL" id="ML996687">
    <property type="protein sequence ID" value="KAF2405294.1"/>
    <property type="molecule type" value="Genomic_DNA"/>
</dbReference>
<dbReference type="InterPro" id="IPR039965">
    <property type="entry name" value="C3H7.08c"/>
</dbReference>
<evidence type="ECO:0000256" key="1">
    <source>
        <dbReference type="SAM" id="Phobius"/>
    </source>
</evidence>
<dbReference type="OrthoDB" id="3141857at2759"/>
<accession>A0A6G1IAU0</accession>
<evidence type="ECO:0000313" key="2">
    <source>
        <dbReference type="EMBL" id="KAF2405294.1"/>
    </source>
</evidence>
<reference evidence="2" key="1">
    <citation type="journal article" date="2020" name="Stud. Mycol.">
        <title>101 Dothideomycetes genomes: a test case for predicting lifestyles and emergence of pathogens.</title>
        <authorList>
            <person name="Haridas S."/>
            <person name="Albert R."/>
            <person name="Binder M."/>
            <person name="Bloem J."/>
            <person name="Labutti K."/>
            <person name="Salamov A."/>
            <person name="Andreopoulos B."/>
            <person name="Baker S."/>
            <person name="Barry K."/>
            <person name="Bills G."/>
            <person name="Bluhm B."/>
            <person name="Cannon C."/>
            <person name="Castanera R."/>
            <person name="Culley D."/>
            <person name="Daum C."/>
            <person name="Ezra D."/>
            <person name="Gonzalez J."/>
            <person name="Henrissat B."/>
            <person name="Kuo A."/>
            <person name="Liang C."/>
            <person name="Lipzen A."/>
            <person name="Lutzoni F."/>
            <person name="Magnuson J."/>
            <person name="Mondo S."/>
            <person name="Nolan M."/>
            <person name="Ohm R."/>
            <person name="Pangilinan J."/>
            <person name="Park H.-J."/>
            <person name="Ramirez L."/>
            <person name="Alfaro M."/>
            <person name="Sun H."/>
            <person name="Tritt A."/>
            <person name="Yoshinaga Y."/>
            <person name="Zwiers L.-H."/>
            <person name="Turgeon B."/>
            <person name="Goodwin S."/>
            <person name="Spatafora J."/>
            <person name="Crous P."/>
            <person name="Grigoriev I."/>
        </authorList>
    </citation>
    <scope>NUCLEOTIDE SEQUENCE</scope>
    <source>
        <strain evidence="2">CBS 262.69</strain>
    </source>
</reference>
<evidence type="ECO:0000313" key="3">
    <source>
        <dbReference type="Proteomes" id="UP000799640"/>
    </source>
</evidence>
<keyword evidence="1" id="KW-0812">Transmembrane</keyword>
<name>A0A6G1IAU0_9PEZI</name>
<dbReference type="PANTHER" id="PTHR40466">
    <property type="entry name" value="EXPRESSED PROTEIN"/>
    <property type="match status" value="1"/>
</dbReference>
<keyword evidence="1" id="KW-1133">Transmembrane helix</keyword>
<dbReference type="AlphaFoldDB" id="A0A6G1IAU0"/>
<protein>
    <submittedName>
        <fullName evidence="2">Uncharacterized protein</fullName>
    </submittedName>
</protein>
<feature type="transmembrane region" description="Helical" evidence="1">
    <location>
        <begin position="54"/>
        <end position="73"/>
    </location>
</feature>
<proteinExistence type="predicted"/>